<comment type="function">
    <text evidence="2">Catalytic subunit of the ferredoxin-thioredoxin reductase (FTR), which catalyzes the two-electron reduction of thioredoxins by the electrons provided by reduced ferredoxin.</text>
</comment>
<feature type="region of interest" description="Disordered" evidence="27">
    <location>
        <begin position="738"/>
        <end position="768"/>
    </location>
</feature>
<gene>
    <name evidence="29" type="ORF">LSALG_LOCUS1819</name>
</gene>
<feature type="domain" description="CRM" evidence="28">
    <location>
        <begin position="572"/>
        <end position="669"/>
    </location>
</feature>
<evidence type="ECO:0000256" key="19">
    <source>
        <dbReference type="ARBA" id="ARBA00023187"/>
    </source>
</evidence>
<dbReference type="SUPFAM" id="SSF75471">
    <property type="entry name" value="YhbY-like"/>
    <property type="match status" value="4"/>
</dbReference>
<dbReference type="PANTHER" id="PTHR31846">
    <property type="entry name" value="CRS1 / YHBY (CRM) DOMAIN-CONTAINING PROTEIN"/>
    <property type="match status" value="1"/>
</dbReference>
<keyword evidence="13 25" id="KW-0694">RNA-binding</keyword>
<proteinExistence type="inferred from homology"/>
<dbReference type="SMART" id="SM01103">
    <property type="entry name" value="CRS1_YhbY"/>
    <property type="match status" value="3"/>
</dbReference>
<keyword evidence="7" id="KW-0004">4Fe-4S</keyword>
<evidence type="ECO:0000256" key="17">
    <source>
        <dbReference type="ARBA" id="ARBA00023014"/>
    </source>
</evidence>
<dbReference type="GO" id="GO:0006397">
    <property type="term" value="P:mRNA processing"/>
    <property type="evidence" value="ECO:0007669"/>
    <property type="project" value="UniProtKB-KW"/>
</dbReference>
<feature type="domain" description="CRM" evidence="28">
    <location>
        <begin position="170"/>
        <end position="266"/>
    </location>
</feature>
<evidence type="ECO:0000256" key="4">
    <source>
        <dbReference type="ARBA" id="ARBA00007941"/>
    </source>
</evidence>
<evidence type="ECO:0000256" key="23">
    <source>
        <dbReference type="ARBA" id="ARBA00030295"/>
    </source>
</evidence>
<dbReference type="InterPro" id="IPR004209">
    <property type="entry name" value="FTR_bsu"/>
</dbReference>
<keyword evidence="30" id="KW-1185">Reference proteome</keyword>
<evidence type="ECO:0000313" key="29">
    <source>
        <dbReference type="EMBL" id="CAI9261008.1"/>
    </source>
</evidence>
<feature type="coiled-coil region" evidence="26">
    <location>
        <begin position="534"/>
        <end position="571"/>
    </location>
</feature>
<dbReference type="Pfam" id="PF01985">
    <property type="entry name" value="CRS1_YhbY"/>
    <property type="match status" value="3"/>
</dbReference>
<dbReference type="AlphaFoldDB" id="A0AA35V2X3"/>
<feature type="domain" description="CRM" evidence="28">
    <location>
        <begin position="786"/>
        <end position="888"/>
    </location>
</feature>
<evidence type="ECO:0000313" key="30">
    <source>
        <dbReference type="Proteomes" id="UP001177003"/>
    </source>
</evidence>
<keyword evidence="11" id="KW-0479">Metal-binding</keyword>
<dbReference type="GO" id="GO:0103012">
    <property type="term" value="F:ferredoxin-thioredoxin reductase activity"/>
    <property type="evidence" value="ECO:0007669"/>
    <property type="project" value="UniProtKB-EC"/>
</dbReference>
<dbReference type="InterPro" id="IPR035920">
    <property type="entry name" value="YhbY-like_sf"/>
</dbReference>
<comment type="catalytic activity">
    <reaction evidence="24">
        <text>[thioredoxin]-disulfide + 2 reduced [2Fe-2S]-[ferredoxin] + 2 H(+) = [thioredoxin]-dithiol + 2 oxidized [2Fe-2S]-[ferredoxin]</text>
        <dbReference type="Rhea" id="RHEA:42336"/>
        <dbReference type="Rhea" id="RHEA-COMP:10000"/>
        <dbReference type="Rhea" id="RHEA-COMP:10001"/>
        <dbReference type="Rhea" id="RHEA-COMP:10698"/>
        <dbReference type="Rhea" id="RHEA-COMP:10700"/>
        <dbReference type="ChEBI" id="CHEBI:15378"/>
        <dbReference type="ChEBI" id="CHEBI:29950"/>
        <dbReference type="ChEBI" id="CHEBI:33737"/>
        <dbReference type="ChEBI" id="CHEBI:33738"/>
        <dbReference type="ChEBI" id="CHEBI:50058"/>
        <dbReference type="EC" id="1.8.7.2"/>
    </reaction>
</comment>
<keyword evidence="20" id="KW-0687">Ribonucleoprotein</keyword>
<evidence type="ECO:0000256" key="3">
    <source>
        <dbReference type="ARBA" id="ARBA00004229"/>
    </source>
</evidence>
<keyword evidence="16" id="KW-0408">Iron</keyword>
<comment type="subcellular location">
    <subcellularLocation>
        <location evidence="3">Plastid</location>
        <location evidence="3">Chloroplast</location>
    </subcellularLocation>
</comment>
<feature type="domain" description="CRM" evidence="28">
    <location>
        <begin position="371"/>
        <end position="468"/>
    </location>
</feature>
<keyword evidence="10" id="KW-0507">mRNA processing</keyword>
<evidence type="ECO:0000256" key="10">
    <source>
        <dbReference type="ARBA" id="ARBA00022664"/>
    </source>
</evidence>
<keyword evidence="9" id="KW-0934">Plastid</keyword>
<evidence type="ECO:0000256" key="12">
    <source>
        <dbReference type="ARBA" id="ARBA00022737"/>
    </source>
</evidence>
<keyword evidence="18" id="KW-1015">Disulfide bond</keyword>
<feature type="compositionally biased region" description="Polar residues" evidence="27">
    <location>
        <begin position="758"/>
        <end position="768"/>
    </location>
</feature>
<organism evidence="29 30">
    <name type="scientific">Lactuca saligna</name>
    <name type="common">Willowleaf lettuce</name>
    <dbReference type="NCBI Taxonomy" id="75948"/>
    <lineage>
        <taxon>Eukaryota</taxon>
        <taxon>Viridiplantae</taxon>
        <taxon>Streptophyta</taxon>
        <taxon>Embryophyta</taxon>
        <taxon>Tracheophyta</taxon>
        <taxon>Spermatophyta</taxon>
        <taxon>Magnoliopsida</taxon>
        <taxon>eudicotyledons</taxon>
        <taxon>Gunneridae</taxon>
        <taxon>Pentapetalae</taxon>
        <taxon>asterids</taxon>
        <taxon>campanulids</taxon>
        <taxon>Asterales</taxon>
        <taxon>Asteraceae</taxon>
        <taxon>Cichorioideae</taxon>
        <taxon>Cichorieae</taxon>
        <taxon>Lactucinae</taxon>
        <taxon>Lactuca</taxon>
    </lineage>
</organism>
<dbReference type="Gene3D" id="3.30.110.60">
    <property type="entry name" value="YhbY-like"/>
    <property type="match status" value="4"/>
</dbReference>
<dbReference type="GO" id="GO:0003729">
    <property type="term" value="F:mRNA binding"/>
    <property type="evidence" value="ECO:0007669"/>
    <property type="project" value="InterPro"/>
</dbReference>
<dbReference type="GO" id="GO:1990904">
    <property type="term" value="C:ribonucleoprotein complex"/>
    <property type="evidence" value="ECO:0007669"/>
    <property type="project" value="UniProtKB-KW"/>
</dbReference>
<evidence type="ECO:0000256" key="8">
    <source>
        <dbReference type="ARBA" id="ARBA00022528"/>
    </source>
</evidence>
<dbReference type="GO" id="GO:0046872">
    <property type="term" value="F:metal ion binding"/>
    <property type="evidence" value="ECO:0007669"/>
    <property type="project" value="UniProtKB-KW"/>
</dbReference>
<dbReference type="SUPFAM" id="SSF57662">
    <property type="entry name" value="Ferredoxin thioredoxin reductase (FTR), catalytic beta chain"/>
    <property type="match status" value="1"/>
</dbReference>
<feature type="compositionally biased region" description="Polar residues" evidence="27">
    <location>
        <begin position="277"/>
        <end position="295"/>
    </location>
</feature>
<keyword evidence="17" id="KW-0411">Iron-sulfur</keyword>
<dbReference type="Gene3D" id="3.90.460.10">
    <property type="entry name" value="Ferredoxin thioredoxin reductase catalytic beta subunit"/>
    <property type="match status" value="1"/>
</dbReference>
<evidence type="ECO:0000256" key="18">
    <source>
        <dbReference type="ARBA" id="ARBA00023157"/>
    </source>
</evidence>
<dbReference type="InterPro" id="IPR001890">
    <property type="entry name" value="RNA-binding_CRM"/>
</dbReference>
<accession>A0AA35V2X3</accession>
<evidence type="ECO:0000256" key="26">
    <source>
        <dbReference type="SAM" id="Coils"/>
    </source>
</evidence>
<feature type="region of interest" description="Disordered" evidence="27">
    <location>
        <begin position="472"/>
        <end position="510"/>
    </location>
</feature>
<dbReference type="GO" id="GO:0009507">
    <property type="term" value="C:chloroplast"/>
    <property type="evidence" value="ECO:0007669"/>
    <property type="project" value="UniProtKB-SubCell"/>
</dbReference>
<dbReference type="EC" id="1.8.7.2" evidence="5"/>
<evidence type="ECO:0000256" key="15">
    <source>
        <dbReference type="ARBA" id="ARBA00023002"/>
    </source>
</evidence>
<evidence type="ECO:0000256" key="16">
    <source>
        <dbReference type="ARBA" id="ARBA00023004"/>
    </source>
</evidence>
<evidence type="ECO:0000256" key="20">
    <source>
        <dbReference type="ARBA" id="ARBA00023274"/>
    </source>
</evidence>
<evidence type="ECO:0000256" key="27">
    <source>
        <dbReference type="SAM" id="MobiDB-lite"/>
    </source>
</evidence>
<evidence type="ECO:0000256" key="24">
    <source>
        <dbReference type="ARBA" id="ARBA00048150"/>
    </source>
</evidence>
<evidence type="ECO:0000256" key="9">
    <source>
        <dbReference type="ARBA" id="ARBA00022640"/>
    </source>
</evidence>
<keyword evidence="19" id="KW-0508">mRNA splicing</keyword>
<feature type="compositionally biased region" description="Polar residues" evidence="27">
    <location>
        <begin position="484"/>
        <end position="508"/>
    </location>
</feature>
<dbReference type="GO" id="GO:0051539">
    <property type="term" value="F:4 iron, 4 sulfur cluster binding"/>
    <property type="evidence" value="ECO:0007669"/>
    <property type="project" value="UniProtKB-KW"/>
</dbReference>
<evidence type="ECO:0000256" key="22">
    <source>
        <dbReference type="ARBA" id="ARBA00026011"/>
    </source>
</evidence>
<evidence type="ECO:0000256" key="1">
    <source>
        <dbReference type="ARBA" id="ARBA00001966"/>
    </source>
</evidence>
<keyword evidence="26" id="KW-0175">Coiled coil</keyword>
<comment type="similarity">
    <text evidence="4">Belongs to the ferredoxin thioredoxin reductase beta subunit family.</text>
</comment>
<keyword evidence="15" id="KW-0560">Oxidoreductase</keyword>
<keyword evidence="14" id="KW-0809">Transit peptide</keyword>
<dbReference type="PROSITE" id="PS51295">
    <property type="entry name" value="CRM"/>
    <property type="match status" value="4"/>
</dbReference>
<keyword evidence="8" id="KW-0150">Chloroplast</keyword>
<evidence type="ECO:0000259" key="28">
    <source>
        <dbReference type="PROSITE" id="PS51295"/>
    </source>
</evidence>
<comment type="cofactor">
    <cofactor evidence="1">
        <name>[4Fe-4S] cluster</name>
        <dbReference type="ChEBI" id="CHEBI:49883"/>
    </cofactor>
</comment>
<protein>
    <recommendedName>
        <fullName evidence="6">Ferredoxin-thioredoxin reductase catalytic chain, chloroplastic</fullName>
        <ecNumber evidence="5">1.8.7.2</ecNumber>
    </recommendedName>
    <alternativeName>
        <fullName evidence="23">Ferredoxin-thioredoxin reductase subunit B</fullName>
    </alternativeName>
</protein>
<evidence type="ECO:0000256" key="7">
    <source>
        <dbReference type="ARBA" id="ARBA00022485"/>
    </source>
</evidence>
<dbReference type="Pfam" id="PF02943">
    <property type="entry name" value="FeThRed_B"/>
    <property type="match status" value="1"/>
</dbReference>
<sequence>MLLQQPSPCPKTLPNPFLSHLHLPRNLLPRTPYHFRRSSFLLHASASSADTKSLPQSAIRRIADKLRSLGYVEDDSNKQQPSAPEVTLVTSPGEIFVPLPNRIPKYRVGHTLDPSWSTPENPVPEPGSGNAIRRYHELRREVWKEKKEEKVKRSLEGNGESENVPTMAELKLPPAELRRLRGLGIAVKQKLKIGKAGITEGIVNGIHERWRRTELVKIVCEDLCRLNMRRTHDLLERKTGGLVVWRSGSIIILYRGTDYKYPYFFVNPNDASVDEPMSSSTNSEDNGVQTRTTTEPEPPLIQGVGSRTRVRFQLPGEKQLMEESDQLLQGLGPRFTDWYGYEPLPVDADLLPAIVPGYRKPFRLLPFGVQPKLTNDEMTILRRLGRPLPCHFALGRNRKHQGLASAILKLWEKCEIAKIAVKKGVQNTNSELMAKELQWLTGGTLLTRDKEYIVLYRGKDFLPSSVSSAIEQRRNHGVDEFQRNKTPNSSSNPPQVNQDNGTQSSSVSKIGEINDQKLEIAIEQRKQRSREAAIKKTSSKLSQALENKEKAEKLLEELEKEETKQQFEVDKEGITEEERYMLRKVGMKMKPFLLLGRRGVFDGTVEKHASSLEIQRACEDIIRPPSLRPQTLLNKREALKRSIEAQRTESLKLHVLKLGKNVEELKLKLAKNEEIYIQGEKDEVAEEHEKEKSSSTECMEEANTNIEVHNHNPNPTKLKEIEVDLHFSNKNNVSQIQIQIQSSSQENPETNESELREANNSSKPSLLTNKTEFRVTESNGRQHRSVLLSNKERLLLRKQALKTTKRPVLAVGRSNIVSGVAKTIKTHFQKHPLAIVNIKGRAKGTSVQQLVSKLQEATGAILVSQEPNKVTGDDLELFSLLNLEILTPPTHLRLRGAVIAKAEPSDKSVEIMRKFSEQYARKSGTYFCIDKSVTSVVIKGLADHKDSLGAPLCPCRHYDDKAAEATQGFWNCPCVPMRERKECHCMLFLTPENDFAGNEQAISMEEIKESTANM</sequence>
<evidence type="ECO:0000256" key="5">
    <source>
        <dbReference type="ARBA" id="ARBA00012358"/>
    </source>
</evidence>
<comment type="subunit">
    <text evidence="22">Heterodimer of subunit A (variable subunit) and subunit B (catalytic subunit). Heterodimeric FTR forms a complex with ferredoxin and thioredoxin.</text>
</comment>
<evidence type="ECO:0000256" key="25">
    <source>
        <dbReference type="PROSITE-ProRule" id="PRU00626"/>
    </source>
</evidence>
<reference evidence="29" key="1">
    <citation type="submission" date="2023-04" db="EMBL/GenBank/DDBJ databases">
        <authorList>
            <person name="Vijverberg K."/>
            <person name="Xiong W."/>
            <person name="Schranz E."/>
        </authorList>
    </citation>
    <scope>NUCLEOTIDE SEQUENCE</scope>
</reference>
<keyword evidence="12" id="KW-0677">Repeat</keyword>
<dbReference type="PANTHER" id="PTHR31846:SF20">
    <property type="entry name" value="CRM-DOMAIN CONTAINING FACTOR CFM2, CHLOROPLASTIC"/>
    <property type="match status" value="1"/>
</dbReference>
<name>A0AA35V2X3_LACSI</name>
<dbReference type="GO" id="GO:0000373">
    <property type="term" value="P:Group II intron splicing"/>
    <property type="evidence" value="ECO:0007669"/>
    <property type="project" value="UniProtKB-ARBA"/>
</dbReference>
<evidence type="ECO:0000256" key="6">
    <source>
        <dbReference type="ARBA" id="ARBA00018993"/>
    </source>
</evidence>
<evidence type="ECO:0000256" key="13">
    <source>
        <dbReference type="ARBA" id="ARBA00022884"/>
    </source>
</evidence>
<dbReference type="Proteomes" id="UP001177003">
    <property type="component" value="Chromosome 0"/>
</dbReference>
<feature type="region of interest" description="Disordered" evidence="27">
    <location>
        <begin position="274"/>
        <end position="302"/>
    </location>
</feature>
<evidence type="ECO:0000256" key="14">
    <source>
        <dbReference type="ARBA" id="ARBA00022946"/>
    </source>
</evidence>
<dbReference type="InterPro" id="IPR045278">
    <property type="entry name" value="CRS1/CFM2/CFM3"/>
</dbReference>
<evidence type="ECO:0000256" key="2">
    <source>
        <dbReference type="ARBA" id="ARBA00003945"/>
    </source>
</evidence>
<keyword evidence="21" id="KW-0676">Redox-active center</keyword>
<evidence type="ECO:0000256" key="21">
    <source>
        <dbReference type="ARBA" id="ARBA00023284"/>
    </source>
</evidence>
<dbReference type="InterPro" id="IPR036644">
    <property type="entry name" value="FTR_bsu_sf"/>
</dbReference>
<feature type="compositionally biased region" description="Basic and acidic residues" evidence="27">
    <location>
        <begin position="472"/>
        <end position="483"/>
    </location>
</feature>
<dbReference type="FunFam" id="3.90.460.10:FF:000001">
    <property type="entry name" value="Ferredoxin-thioredoxin reductase, catalytic chain"/>
    <property type="match status" value="1"/>
</dbReference>
<dbReference type="EMBL" id="OX465086">
    <property type="protein sequence ID" value="CAI9261008.1"/>
    <property type="molecule type" value="Genomic_DNA"/>
</dbReference>
<evidence type="ECO:0000256" key="11">
    <source>
        <dbReference type="ARBA" id="ARBA00022723"/>
    </source>
</evidence>
<dbReference type="GO" id="GO:0016730">
    <property type="term" value="F:oxidoreductase activity, acting on iron-sulfur proteins as donors"/>
    <property type="evidence" value="ECO:0007669"/>
    <property type="project" value="InterPro"/>
</dbReference>
<dbReference type="FunFam" id="3.30.110.60:FF:000002">
    <property type="entry name" value="CRS2-associated factor 1, chloroplastic"/>
    <property type="match status" value="2"/>
</dbReference>